<reference evidence="2 3" key="1">
    <citation type="journal article" date="2016" name="Nat. Commun.">
        <title>Thousands of microbial genomes shed light on interconnected biogeochemical processes in an aquifer system.</title>
        <authorList>
            <person name="Anantharaman K."/>
            <person name="Brown C.T."/>
            <person name="Hug L.A."/>
            <person name="Sharon I."/>
            <person name="Castelle C.J."/>
            <person name="Probst A.J."/>
            <person name="Thomas B.C."/>
            <person name="Singh A."/>
            <person name="Wilkins M.J."/>
            <person name="Karaoz U."/>
            <person name="Brodie E.L."/>
            <person name="Williams K.H."/>
            <person name="Hubbard S.S."/>
            <person name="Banfield J.F."/>
        </authorList>
    </citation>
    <scope>NUCLEOTIDE SEQUENCE [LARGE SCALE GENOMIC DNA]</scope>
</reference>
<organism evidence="2 3">
    <name type="scientific">Candidatus Komeilibacteria bacterium RIFCSPLOWO2_02_FULL_48_11</name>
    <dbReference type="NCBI Taxonomy" id="1798553"/>
    <lineage>
        <taxon>Bacteria</taxon>
        <taxon>Candidatus Komeiliibacteriota</taxon>
    </lineage>
</organism>
<evidence type="ECO:0000313" key="2">
    <source>
        <dbReference type="EMBL" id="OGY91724.1"/>
    </source>
</evidence>
<evidence type="ECO:0000256" key="1">
    <source>
        <dbReference type="SAM" id="Phobius"/>
    </source>
</evidence>
<protein>
    <submittedName>
        <fullName evidence="2">Uncharacterized protein</fullName>
    </submittedName>
</protein>
<sequence length="71" mass="8100">MKIIFFIHLMFAFLVSHIASTKNRNVLGWGIFGFFMSLIALILILVSPAYCEKCKKPIKKKDGEHACKINN</sequence>
<keyword evidence="1" id="KW-0812">Transmembrane</keyword>
<proteinExistence type="predicted"/>
<keyword evidence="1" id="KW-1133">Transmembrane helix</keyword>
<dbReference type="EMBL" id="MHKO01000039">
    <property type="protein sequence ID" value="OGY91724.1"/>
    <property type="molecule type" value="Genomic_DNA"/>
</dbReference>
<feature type="transmembrane region" description="Helical" evidence="1">
    <location>
        <begin position="28"/>
        <end position="51"/>
    </location>
</feature>
<accession>A0A1G2BRF0</accession>
<comment type="caution">
    <text evidence="2">The sequence shown here is derived from an EMBL/GenBank/DDBJ whole genome shotgun (WGS) entry which is preliminary data.</text>
</comment>
<dbReference type="Proteomes" id="UP000178109">
    <property type="component" value="Unassembled WGS sequence"/>
</dbReference>
<name>A0A1G2BRF0_9BACT</name>
<gene>
    <name evidence="2" type="ORF">A3H70_02080</name>
</gene>
<dbReference type="AlphaFoldDB" id="A0A1G2BRF0"/>
<evidence type="ECO:0000313" key="3">
    <source>
        <dbReference type="Proteomes" id="UP000178109"/>
    </source>
</evidence>
<dbReference type="STRING" id="1798553.A3H70_02080"/>
<keyword evidence="1" id="KW-0472">Membrane</keyword>